<comment type="similarity">
    <text evidence="5 17">Belongs to the PEP-utilizing enzyme family.</text>
</comment>
<evidence type="ECO:0000256" key="7">
    <source>
        <dbReference type="ARBA" id="ARBA00016544"/>
    </source>
</evidence>
<dbReference type="InterPro" id="IPR006318">
    <property type="entry name" value="PTS_EI-like"/>
</dbReference>
<keyword evidence="12 17" id="KW-0598">Phosphotransferase system</keyword>
<dbReference type="InterPro" id="IPR008279">
    <property type="entry name" value="PEP-util_enz_mobile_dom"/>
</dbReference>
<evidence type="ECO:0000256" key="9">
    <source>
        <dbReference type="ARBA" id="ARBA00022490"/>
    </source>
</evidence>
<dbReference type="Pfam" id="PF05524">
    <property type="entry name" value="PEP-utilisers_N"/>
    <property type="match status" value="1"/>
</dbReference>
<dbReference type="RefSeq" id="WP_284475476.1">
    <property type="nucleotide sequence ID" value="NZ_JASVEJ010000021.1"/>
</dbReference>
<dbReference type="GO" id="GO:0008965">
    <property type="term" value="F:phosphoenolpyruvate-protein phosphotransferase activity"/>
    <property type="evidence" value="ECO:0007669"/>
    <property type="project" value="UniProtKB-EC"/>
</dbReference>
<accession>A0ABT7M1G9</accession>
<sequence>MSDEQNSSAQEQRFQGIGVSPGIAHGRTIVIGRYTQRVRRKVITPEEIDGEVAKLEQALLKTREEITAIQKQIASSIGEKDASIFDAHLLVVEDSSLIMQAVKEMQSSLLCIEFCYSRVARRYIKSLQQIDDDYLRERVADIEDVTRRVLRNLMGLEHRTLNDLPEPRIIVAYDLSPSDTATLDRGNVKGFATDIGSRTSHTAIMARSLNIPAVVGLHDISEIIENDQYILIDGYKGVLVINPTEKTLWEYGQIESQKQTIEDKLDEVRFVEPVTTDGRRIHLAGNIELPEDVAHVVENGAEGIGLYRTEFFFINRDTLPSEDEQYEAYAQVARTIKPHSVIVRTLDIGGDKFLSHLQIPQEMNPFLGWRAIRFCLARQDVFKTQLRAILRASAEGNVKIMYPMISGVKEVLDANALLEQCKNELRAEGKAFDEHISTGAMIEVPSAALTADRIAEEVDFLSIGTNDLIQYSIAVDRVNERIAYLYEPTHPAILQLIKLTAEAAHRKGIWCGICGEMGGEITLTPLLIGLGIDEISTGSIQVPFIKQAIRLFSHQEAQQLAQEVMQMHYPQEILDHCKAFAQRHYPQLLE</sequence>
<evidence type="ECO:0000256" key="14">
    <source>
        <dbReference type="ARBA" id="ARBA00022777"/>
    </source>
</evidence>
<gene>
    <name evidence="21" type="primary">ptsP</name>
    <name evidence="21" type="ORF">QQ055_05450</name>
</gene>
<evidence type="ECO:0000256" key="15">
    <source>
        <dbReference type="ARBA" id="ARBA00022842"/>
    </source>
</evidence>
<evidence type="ECO:0000256" key="5">
    <source>
        <dbReference type="ARBA" id="ARBA00007837"/>
    </source>
</evidence>
<dbReference type="InterPro" id="IPR036637">
    <property type="entry name" value="Phosphohistidine_dom_sf"/>
</dbReference>
<keyword evidence="10 17" id="KW-0762">Sugar transport</keyword>
<evidence type="ECO:0000256" key="2">
    <source>
        <dbReference type="ARBA" id="ARBA00001946"/>
    </source>
</evidence>
<dbReference type="InterPro" id="IPR000121">
    <property type="entry name" value="PEP_util_C"/>
</dbReference>
<dbReference type="EC" id="2.7.3.9" evidence="6 17"/>
<evidence type="ECO:0000259" key="20">
    <source>
        <dbReference type="Pfam" id="PF05524"/>
    </source>
</evidence>
<evidence type="ECO:0000256" key="6">
    <source>
        <dbReference type="ARBA" id="ARBA00012232"/>
    </source>
</evidence>
<evidence type="ECO:0000256" key="16">
    <source>
        <dbReference type="ARBA" id="ARBA00033235"/>
    </source>
</evidence>
<keyword evidence="22" id="KW-1185">Reference proteome</keyword>
<dbReference type="Gene3D" id="1.10.274.10">
    <property type="entry name" value="PtsI, HPr-binding domain"/>
    <property type="match status" value="1"/>
</dbReference>
<dbReference type="NCBIfam" id="TIGR01417">
    <property type="entry name" value="PTS_I_fam"/>
    <property type="match status" value="1"/>
</dbReference>
<keyword evidence="15 17" id="KW-0460">Magnesium</keyword>
<feature type="domain" description="PEP-utilising enzyme mobile" evidence="18">
    <location>
        <begin position="165"/>
        <end position="237"/>
    </location>
</feature>
<dbReference type="InterPro" id="IPR036618">
    <property type="entry name" value="PtsI_HPr-bd_sf"/>
</dbReference>
<evidence type="ECO:0000256" key="3">
    <source>
        <dbReference type="ARBA" id="ARBA00002728"/>
    </source>
</evidence>
<dbReference type="InterPro" id="IPR008731">
    <property type="entry name" value="PTS_EIN"/>
</dbReference>
<dbReference type="Proteomes" id="UP001230986">
    <property type="component" value="Unassembled WGS sequence"/>
</dbReference>
<dbReference type="EMBL" id="JASVEJ010000021">
    <property type="protein sequence ID" value="MDL5056911.1"/>
    <property type="molecule type" value="Genomic_DNA"/>
</dbReference>
<comment type="subcellular location">
    <subcellularLocation>
        <location evidence="4 17">Cytoplasm</location>
    </subcellularLocation>
</comment>
<evidence type="ECO:0000256" key="17">
    <source>
        <dbReference type="PIRNR" id="PIRNR000732"/>
    </source>
</evidence>
<feature type="domain" description="Phosphotransferase system enzyme I N-terminal" evidence="20">
    <location>
        <begin position="15"/>
        <end position="138"/>
    </location>
</feature>
<dbReference type="PANTHER" id="PTHR46244">
    <property type="entry name" value="PHOSPHOENOLPYRUVATE-PROTEIN PHOSPHOTRANSFERASE"/>
    <property type="match status" value="1"/>
</dbReference>
<dbReference type="SUPFAM" id="SSF52009">
    <property type="entry name" value="Phosphohistidine domain"/>
    <property type="match status" value="1"/>
</dbReference>
<evidence type="ECO:0000256" key="11">
    <source>
        <dbReference type="ARBA" id="ARBA00022679"/>
    </source>
</evidence>
<comment type="function">
    <text evidence="3 17">General (non sugar-specific) component of the phosphoenolpyruvate-dependent sugar phosphotransferase system (sugar PTS). This major carbohydrate active-transport system catalyzes the phosphorylation of incoming sugar substrates concomitantly with their translocation across the cell membrane. Enzyme I transfers the phosphoryl group from phosphoenolpyruvate (PEP) to the phosphoryl carrier protein (HPr).</text>
</comment>
<feature type="domain" description="PEP-utilising enzyme C-terminal" evidence="19">
    <location>
        <begin position="268"/>
        <end position="550"/>
    </location>
</feature>
<keyword evidence="8 17" id="KW-0813">Transport</keyword>
<keyword evidence="14 17" id="KW-0418">Kinase</keyword>
<dbReference type="PANTHER" id="PTHR46244:SF3">
    <property type="entry name" value="PHOSPHOENOLPYRUVATE-PROTEIN PHOSPHOTRANSFERASE"/>
    <property type="match status" value="1"/>
</dbReference>
<dbReference type="Gene3D" id="3.20.20.60">
    <property type="entry name" value="Phosphoenolpyruvate-binding domains"/>
    <property type="match status" value="1"/>
</dbReference>
<comment type="cofactor">
    <cofactor evidence="2 17">
        <name>Mg(2+)</name>
        <dbReference type="ChEBI" id="CHEBI:18420"/>
    </cofactor>
</comment>
<dbReference type="PIRSF" id="PIRSF000732">
    <property type="entry name" value="PTS_enzyme_I"/>
    <property type="match status" value="1"/>
</dbReference>
<organism evidence="21 22">
    <name type="scientific">Geitlerinema calcuttense NRMC-F 0142</name>
    <dbReference type="NCBI Taxonomy" id="2922238"/>
    <lineage>
        <taxon>Bacteria</taxon>
        <taxon>Bacillati</taxon>
        <taxon>Cyanobacteriota</taxon>
        <taxon>Cyanophyceae</taxon>
        <taxon>Geitlerinematales</taxon>
        <taxon>Geitlerinemataceae</taxon>
        <taxon>Geitlerinema</taxon>
    </lineage>
</organism>
<comment type="caution">
    <text evidence="21">The sequence shown here is derived from an EMBL/GenBank/DDBJ whole genome shotgun (WGS) entry which is preliminary data.</text>
</comment>
<evidence type="ECO:0000256" key="10">
    <source>
        <dbReference type="ARBA" id="ARBA00022597"/>
    </source>
</evidence>
<dbReference type="PRINTS" id="PR01736">
    <property type="entry name" value="PHPHTRNFRASE"/>
</dbReference>
<evidence type="ECO:0000256" key="12">
    <source>
        <dbReference type="ARBA" id="ARBA00022683"/>
    </source>
</evidence>
<dbReference type="Pfam" id="PF02896">
    <property type="entry name" value="PEP-utilizers_C"/>
    <property type="match status" value="1"/>
</dbReference>
<evidence type="ECO:0000256" key="1">
    <source>
        <dbReference type="ARBA" id="ARBA00000683"/>
    </source>
</evidence>
<dbReference type="InterPro" id="IPR023151">
    <property type="entry name" value="PEP_util_CS"/>
</dbReference>
<dbReference type="InterPro" id="IPR050499">
    <property type="entry name" value="PEP-utilizing_PTS_enzyme"/>
</dbReference>
<dbReference type="SUPFAM" id="SSF51621">
    <property type="entry name" value="Phosphoenolpyruvate/pyruvate domain"/>
    <property type="match status" value="1"/>
</dbReference>
<dbReference type="Pfam" id="PF00391">
    <property type="entry name" value="PEP-utilizers"/>
    <property type="match status" value="1"/>
</dbReference>
<dbReference type="InterPro" id="IPR024692">
    <property type="entry name" value="PTS_EI"/>
</dbReference>
<dbReference type="InterPro" id="IPR040442">
    <property type="entry name" value="Pyrv_kinase-like_dom_sf"/>
</dbReference>
<evidence type="ECO:0000259" key="18">
    <source>
        <dbReference type="Pfam" id="PF00391"/>
    </source>
</evidence>
<name>A0ABT7M1G9_9CYAN</name>
<evidence type="ECO:0000256" key="8">
    <source>
        <dbReference type="ARBA" id="ARBA00022448"/>
    </source>
</evidence>
<keyword evidence="13 17" id="KW-0479">Metal-binding</keyword>
<evidence type="ECO:0000256" key="13">
    <source>
        <dbReference type="ARBA" id="ARBA00022723"/>
    </source>
</evidence>
<proteinExistence type="inferred from homology"/>
<keyword evidence="9 17" id="KW-0963">Cytoplasm</keyword>
<dbReference type="SUPFAM" id="SSF47831">
    <property type="entry name" value="Enzyme I of the PEP:sugar phosphotransferase system HPr-binding (sub)domain"/>
    <property type="match status" value="1"/>
</dbReference>
<evidence type="ECO:0000313" key="22">
    <source>
        <dbReference type="Proteomes" id="UP001230986"/>
    </source>
</evidence>
<evidence type="ECO:0000256" key="4">
    <source>
        <dbReference type="ARBA" id="ARBA00004496"/>
    </source>
</evidence>
<evidence type="ECO:0000313" key="21">
    <source>
        <dbReference type="EMBL" id="MDL5056911.1"/>
    </source>
</evidence>
<evidence type="ECO:0000259" key="19">
    <source>
        <dbReference type="Pfam" id="PF02896"/>
    </source>
</evidence>
<keyword evidence="11 17" id="KW-0808">Transferase</keyword>
<dbReference type="PROSITE" id="PS00742">
    <property type="entry name" value="PEP_ENZYMES_2"/>
    <property type="match status" value="1"/>
</dbReference>
<reference evidence="21 22" key="1">
    <citation type="submission" date="2023-06" db="EMBL/GenBank/DDBJ databases">
        <title>Whole genome sequence of Oscillatoria calcuttensis NRMC-F 0142.</title>
        <authorList>
            <person name="Shakena Fathima T."/>
            <person name="Muralitharan G."/>
            <person name="Thajuddin N."/>
        </authorList>
    </citation>
    <scope>NUCLEOTIDE SEQUENCE [LARGE SCALE GENOMIC DNA]</scope>
    <source>
        <strain evidence="21 22">NRMC-F 0142</strain>
    </source>
</reference>
<protein>
    <recommendedName>
        <fullName evidence="7 17">Phosphoenolpyruvate-protein phosphotransferase</fullName>
        <ecNumber evidence="6 17">2.7.3.9</ecNumber>
    </recommendedName>
    <alternativeName>
        <fullName evidence="16 17">Phosphotransferase system, enzyme I</fullName>
    </alternativeName>
</protein>
<dbReference type="Gene3D" id="3.50.30.10">
    <property type="entry name" value="Phosphohistidine domain"/>
    <property type="match status" value="1"/>
</dbReference>
<dbReference type="InterPro" id="IPR015813">
    <property type="entry name" value="Pyrv/PenolPyrv_kinase-like_dom"/>
</dbReference>
<comment type="catalytic activity">
    <reaction evidence="1 17">
        <text>L-histidyl-[protein] + phosphoenolpyruvate = N(pros)-phospho-L-histidyl-[protein] + pyruvate</text>
        <dbReference type="Rhea" id="RHEA:23880"/>
        <dbReference type="Rhea" id="RHEA-COMP:9745"/>
        <dbReference type="Rhea" id="RHEA-COMP:9746"/>
        <dbReference type="ChEBI" id="CHEBI:15361"/>
        <dbReference type="ChEBI" id="CHEBI:29979"/>
        <dbReference type="ChEBI" id="CHEBI:58702"/>
        <dbReference type="ChEBI" id="CHEBI:64837"/>
        <dbReference type="EC" id="2.7.3.9"/>
    </reaction>
</comment>